<evidence type="ECO:0000313" key="4">
    <source>
        <dbReference type="Proteomes" id="UP001054889"/>
    </source>
</evidence>
<dbReference type="AlphaFoldDB" id="A0AAV5DV18"/>
<dbReference type="Proteomes" id="UP001054889">
    <property type="component" value="Unassembled WGS sequence"/>
</dbReference>
<evidence type="ECO:0008006" key="5">
    <source>
        <dbReference type="Google" id="ProtNLM"/>
    </source>
</evidence>
<organism evidence="3 4">
    <name type="scientific">Eleusine coracana subsp. coracana</name>
    <dbReference type="NCBI Taxonomy" id="191504"/>
    <lineage>
        <taxon>Eukaryota</taxon>
        <taxon>Viridiplantae</taxon>
        <taxon>Streptophyta</taxon>
        <taxon>Embryophyta</taxon>
        <taxon>Tracheophyta</taxon>
        <taxon>Spermatophyta</taxon>
        <taxon>Magnoliopsida</taxon>
        <taxon>Liliopsida</taxon>
        <taxon>Poales</taxon>
        <taxon>Poaceae</taxon>
        <taxon>PACMAD clade</taxon>
        <taxon>Chloridoideae</taxon>
        <taxon>Cynodonteae</taxon>
        <taxon>Eleusininae</taxon>
        <taxon>Eleusine</taxon>
    </lineage>
</organism>
<sequence>MATDNKKQVVSPLHKVVDADRWDAEGLLGRLIIFIHAAFLDAGFVPLPLPLPQGRRNKRFPVLREAGRTAAALSLLQYTAPQLFRRQEDAERARGGMDATSRALRRDAKLAALWRRISNDLCRLALVDLCHLNGVVLEPSFMSLPCDVEAAILARLADGKDLERVECTCVAWSPSATASSGSPSTMAFRTRPSSSATRRR</sequence>
<evidence type="ECO:0000313" key="3">
    <source>
        <dbReference type="EMBL" id="GJN14176.1"/>
    </source>
</evidence>
<reference evidence="3" key="2">
    <citation type="submission" date="2021-12" db="EMBL/GenBank/DDBJ databases">
        <title>Resequencing data analysis of finger millet.</title>
        <authorList>
            <person name="Hatakeyama M."/>
            <person name="Aluri S."/>
            <person name="Balachadran M.T."/>
            <person name="Sivarajan S.R."/>
            <person name="Poveda L."/>
            <person name="Shimizu-Inatsugi R."/>
            <person name="Schlapbach R."/>
            <person name="Sreeman S.M."/>
            <person name="Shimizu K.K."/>
        </authorList>
    </citation>
    <scope>NUCLEOTIDE SEQUENCE</scope>
</reference>
<proteinExistence type="predicted"/>
<accession>A0AAV5DV18</accession>
<dbReference type="PANTHER" id="PTHR34791:SF1">
    <property type="entry name" value="OS02G0272100 PROTEIN"/>
    <property type="match status" value="1"/>
</dbReference>
<dbReference type="PANTHER" id="PTHR34791">
    <property type="entry name" value="OS02G0272100 PROTEIN"/>
    <property type="match status" value="1"/>
</dbReference>
<keyword evidence="2" id="KW-0812">Transmembrane</keyword>
<feature type="region of interest" description="Disordered" evidence="1">
    <location>
        <begin position="174"/>
        <end position="200"/>
    </location>
</feature>
<reference evidence="3" key="1">
    <citation type="journal article" date="2018" name="DNA Res.">
        <title>Multiple hybrid de novo genome assembly of finger millet, an orphan allotetraploid crop.</title>
        <authorList>
            <person name="Hatakeyama M."/>
            <person name="Aluri S."/>
            <person name="Balachadran M.T."/>
            <person name="Sivarajan S.R."/>
            <person name="Patrignani A."/>
            <person name="Gruter S."/>
            <person name="Poveda L."/>
            <person name="Shimizu-Inatsugi R."/>
            <person name="Baeten J."/>
            <person name="Francoijs K.J."/>
            <person name="Nataraja K.N."/>
            <person name="Reddy Y.A.N."/>
            <person name="Phadnis S."/>
            <person name="Ravikumar R.L."/>
            <person name="Schlapbach R."/>
            <person name="Sreeman S.M."/>
            <person name="Shimizu K.K."/>
        </authorList>
    </citation>
    <scope>NUCLEOTIDE SEQUENCE</scope>
</reference>
<keyword evidence="2" id="KW-0472">Membrane</keyword>
<feature type="transmembrane region" description="Helical" evidence="2">
    <location>
        <begin position="27"/>
        <end position="49"/>
    </location>
</feature>
<gene>
    <name evidence="3" type="primary">gb00965</name>
    <name evidence="3" type="ORF">PR202_gb00965</name>
</gene>
<protein>
    <recommendedName>
        <fullName evidence="5">F-box domain-containing protein</fullName>
    </recommendedName>
</protein>
<comment type="caution">
    <text evidence="3">The sequence shown here is derived from an EMBL/GenBank/DDBJ whole genome shotgun (WGS) entry which is preliminary data.</text>
</comment>
<keyword evidence="4" id="KW-1185">Reference proteome</keyword>
<evidence type="ECO:0000256" key="2">
    <source>
        <dbReference type="SAM" id="Phobius"/>
    </source>
</evidence>
<evidence type="ECO:0000256" key="1">
    <source>
        <dbReference type="SAM" id="MobiDB-lite"/>
    </source>
</evidence>
<name>A0AAV5DV18_ELECO</name>
<dbReference type="EMBL" id="BQKI01000071">
    <property type="protein sequence ID" value="GJN14176.1"/>
    <property type="molecule type" value="Genomic_DNA"/>
</dbReference>
<keyword evidence="2" id="KW-1133">Transmembrane helix</keyword>